<keyword evidence="2" id="KW-0812">Transmembrane</keyword>
<keyword evidence="2" id="KW-1133">Transmembrane helix</keyword>
<dbReference type="EMBL" id="JAFCNB010000018">
    <property type="protein sequence ID" value="MBP2707302.1"/>
    <property type="molecule type" value="Genomic_DNA"/>
</dbReference>
<dbReference type="RefSeq" id="WP_210158570.1">
    <property type="nucleotide sequence ID" value="NZ_JAFCNB010000018.1"/>
</dbReference>
<evidence type="ECO:0000256" key="1">
    <source>
        <dbReference type="SAM" id="MobiDB-lite"/>
    </source>
</evidence>
<gene>
    <name evidence="4" type="ORF">JOL79_26310</name>
</gene>
<evidence type="ECO:0000313" key="5">
    <source>
        <dbReference type="Proteomes" id="UP000674234"/>
    </source>
</evidence>
<keyword evidence="5" id="KW-1185">Reference proteome</keyword>
<accession>A0A940WPR1</accession>
<reference evidence="4" key="1">
    <citation type="submission" date="2021-02" db="EMBL/GenBank/DDBJ databases">
        <title>Draft genome sequence of Microbispora sp. RL4-1S isolated from rice leaves in Thailand.</title>
        <authorList>
            <person name="Muangham S."/>
            <person name="Duangmal K."/>
        </authorList>
    </citation>
    <scope>NUCLEOTIDE SEQUENCE</scope>
    <source>
        <strain evidence="4">RL4-1S</strain>
    </source>
</reference>
<comment type="caution">
    <text evidence="4">The sequence shown here is derived from an EMBL/GenBank/DDBJ whole genome shotgun (WGS) entry which is preliminary data.</text>
</comment>
<feature type="region of interest" description="Disordered" evidence="1">
    <location>
        <begin position="69"/>
        <end position="89"/>
    </location>
</feature>
<feature type="domain" description="DUF5667" evidence="3">
    <location>
        <begin position="123"/>
        <end position="207"/>
    </location>
</feature>
<dbReference type="InterPro" id="IPR043725">
    <property type="entry name" value="DUF5667"/>
</dbReference>
<keyword evidence="2" id="KW-0472">Membrane</keyword>
<evidence type="ECO:0000313" key="4">
    <source>
        <dbReference type="EMBL" id="MBP2707302.1"/>
    </source>
</evidence>
<proteinExistence type="predicted"/>
<organism evidence="4 5">
    <name type="scientific">Microbispora oryzae</name>
    <dbReference type="NCBI Taxonomy" id="2806554"/>
    <lineage>
        <taxon>Bacteria</taxon>
        <taxon>Bacillati</taxon>
        <taxon>Actinomycetota</taxon>
        <taxon>Actinomycetes</taxon>
        <taxon>Streptosporangiales</taxon>
        <taxon>Streptosporangiaceae</taxon>
        <taxon>Microbispora</taxon>
    </lineage>
</organism>
<dbReference type="AlphaFoldDB" id="A0A940WPR1"/>
<evidence type="ECO:0000259" key="3">
    <source>
        <dbReference type="Pfam" id="PF18915"/>
    </source>
</evidence>
<protein>
    <recommendedName>
        <fullName evidence="3">DUF5667 domain-containing protein</fullName>
    </recommendedName>
</protein>
<dbReference type="Pfam" id="PF18915">
    <property type="entry name" value="DUF5667"/>
    <property type="match status" value="1"/>
</dbReference>
<evidence type="ECO:0000256" key="2">
    <source>
        <dbReference type="SAM" id="Phobius"/>
    </source>
</evidence>
<name>A0A940WPR1_9ACTN</name>
<sequence length="253" mass="28249">MARTLMGWWRPSRRAYGGRAARVANRVSRHVTGLRVLLGSGPTPEFRARLREELLRNHAAERTTAVEPPPAFDEVAGAPGDAPGGLHRRRPRRRPLIVRLRPVLVFAGLMVLMFATGVRTYDSVPGEPLYPLKRAAESTVLSLAYDDEDRAQREMAAARLRAAETASLVAARTRDRHRLITQTLDDMESTTRAALSRVAPRAEDRGEVRRFAREQHSLVEPLLPKLDRENRDKANKYLSYIDTMTASSGPSGP</sequence>
<dbReference type="Proteomes" id="UP000674234">
    <property type="component" value="Unassembled WGS sequence"/>
</dbReference>
<feature type="transmembrane region" description="Helical" evidence="2">
    <location>
        <begin position="96"/>
        <end position="115"/>
    </location>
</feature>